<feature type="domain" description="HTH luxR-type" evidence="4">
    <location>
        <begin position="708"/>
        <end position="773"/>
    </location>
</feature>
<sequence length="781" mass="85022">MQEVLRGRHGELAALRAAFEASASRGRLAVVRGEPGSGRTTLLRQAAAMWRAEGVTVVSHRPRARAVVLIDDADRLQDPVLTTTAMRMPGCLVVAVCRDHAELAEVADVIIDLSTLSHDVVTELITTREPLDHSVVEALRTALGPLYGNPGTVLATLGALPLMSVGDRLFLSGDRISLPQGHPLLEHVHGLAHRVALLCVVRRGIDVTDLTLLKEDLDACGRALDELVERGVLTADLEVLCPALANAIIDQAGEDEVRRMHVALAADTADPDLVALAGPDLPDAPRRARWLADRALEIQAGDPERAGRWLAAAVRMTAAGDKPCGRLFFLTFAVLIGTGQDELLATVLKERIGDDTNTDAAAMLLLLNGEQPAVTGGPATALARWWLGERPDWTPLPMNTHDEETVITNAELNAIYHALRFDAQACRTALRFVRDDHARERFDEIAEAGTAGDVATVLELVLGHRYRTPDHGPLKLYQRVLRDYANADFTAALQGVRQLELTKRPMPAHHHGRVLAAAMHSARGEHRQAFAWLAKISRAVRYAPLRAMVECGLLHRAGDSQAAVNLAWRTLQRAKRANVRPGVGRLMLLALQIALRNGDMAIARTLMTEIAELHRQDDCRCTLQVLLLAKGLLHGDPAEAARGADVVRQRGHRPDLLWACTILAQFCDDPRHVVRELHAIAKEGGSSFLLPARVSALMRKFGVNAPRRTATPGGFTDTELRIVELVRAGQTNRQIATELEVSEKAVEHHLTRLFLRTGVRSRVELAAASLAGRLDDRGATG</sequence>
<dbReference type="Proteomes" id="UP000649573">
    <property type="component" value="Unassembled WGS sequence"/>
</dbReference>
<dbReference type="SUPFAM" id="SSF52540">
    <property type="entry name" value="P-loop containing nucleoside triphosphate hydrolases"/>
    <property type="match status" value="1"/>
</dbReference>
<gene>
    <name evidence="5" type="ORF">GCM10010178_03040</name>
</gene>
<dbReference type="InterPro" id="IPR027417">
    <property type="entry name" value="P-loop_NTPase"/>
</dbReference>
<keyword evidence="2" id="KW-0238">DNA-binding</keyword>
<dbReference type="RefSeq" id="WP_229812151.1">
    <property type="nucleotide sequence ID" value="NZ_BMRE01000001.1"/>
</dbReference>
<dbReference type="EMBL" id="BMRE01000001">
    <property type="protein sequence ID" value="GGU14941.1"/>
    <property type="molecule type" value="Genomic_DNA"/>
</dbReference>
<accession>A0ABQ2UA51</accession>
<dbReference type="PANTHER" id="PTHR44688">
    <property type="entry name" value="DNA-BINDING TRANSCRIPTIONAL ACTIVATOR DEVR_DOSR"/>
    <property type="match status" value="1"/>
</dbReference>
<dbReference type="InterPro" id="IPR000792">
    <property type="entry name" value="Tscrpt_reg_LuxR_C"/>
</dbReference>
<dbReference type="PANTHER" id="PTHR44688:SF16">
    <property type="entry name" value="DNA-BINDING TRANSCRIPTIONAL ACTIVATOR DEVR_DOSR"/>
    <property type="match status" value="1"/>
</dbReference>
<dbReference type="Gene3D" id="1.10.10.10">
    <property type="entry name" value="Winged helix-like DNA-binding domain superfamily/Winged helix DNA-binding domain"/>
    <property type="match status" value="1"/>
</dbReference>
<keyword evidence="3" id="KW-0804">Transcription</keyword>
<dbReference type="SUPFAM" id="SSF46894">
    <property type="entry name" value="C-terminal effector domain of the bipartite response regulators"/>
    <property type="match status" value="1"/>
</dbReference>
<protein>
    <recommendedName>
        <fullName evidence="4">HTH luxR-type domain-containing protein</fullName>
    </recommendedName>
</protein>
<dbReference type="InterPro" id="IPR003593">
    <property type="entry name" value="AAA+_ATPase"/>
</dbReference>
<organism evidence="5 6">
    <name type="scientific">Lentzea flava</name>
    <dbReference type="NCBI Taxonomy" id="103732"/>
    <lineage>
        <taxon>Bacteria</taxon>
        <taxon>Bacillati</taxon>
        <taxon>Actinomycetota</taxon>
        <taxon>Actinomycetes</taxon>
        <taxon>Pseudonocardiales</taxon>
        <taxon>Pseudonocardiaceae</taxon>
        <taxon>Lentzea</taxon>
    </lineage>
</organism>
<evidence type="ECO:0000256" key="3">
    <source>
        <dbReference type="ARBA" id="ARBA00023163"/>
    </source>
</evidence>
<proteinExistence type="predicted"/>
<evidence type="ECO:0000313" key="5">
    <source>
        <dbReference type="EMBL" id="GGU14941.1"/>
    </source>
</evidence>
<reference evidence="6" key="1">
    <citation type="journal article" date="2019" name="Int. J. Syst. Evol. Microbiol.">
        <title>The Global Catalogue of Microorganisms (GCM) 10K type strain sequencing project: providing services to taxonomists for standard genome sequencing and annotation.</title>
        <authorList>
            <consortium name="The Broad Institute Genomics Platform"/>
            <consortium name="The Broad Institute Genome Sequencing Center for Infectious Disease"/>
            <person name="Wu L."/>
            <person name="Ma J."/>
        </authorList>
    </citation>
    <scope>NUCLEOTIDE SEQUENCE [LARGE SCALE GENOMIC DNA]</scope>
    <source>
        <strain evidence="6">JCM 3296</strain>
    </source>
</reference>
<comment type="caution">
    <text evidence="5">The sequence shown here is derived from an EMBL/GenBank/DDBJ whole genome shotgun (WGS) entry which is preliminary data.</text>
</comment>
<name>A0ABQ2UA51_9PSEU</name>
<dbReference type="SMART" id="SM00421">
    <property type="entry name" value="HTH_LUXR"/>
    <property type="match status" value="1"/>
</dbReference>
<dbReference type="PROSITE" id="PS50043">
    <property type="entry name" value="HTH_LUXR_2"/>
    <property type="match status" value="1"/>
</dbReference>
<keyword evidence="1" id="KW-0805">Transcription regulation</keyword>
<dbReference type="InterPro" id="IPR036388">
    <property type="entry name" value="WH-like_DNA-bd_sf"/>
</dbReference>
<evidence type="ECO:0000256" key="2">
    <source>
        <dbReference type="ARBA" id="ARBA00023125"/>
    </source>
</evidence>
<dbReference type="CDD" id="cd06170">
    <property type="entry name" value="LuxR_C_like"/>
    <property type="match status" value="1"/>
</dbReference>
<dbReference type="InterPro" id="IPR016032">
    <property type="entry name" value="Sig_transdc_resp-reg_C-effctor"/>
</dbReference>
<dbReference type="Pfam" id="PF00196">
    <property type="entry name" value="GerE"/>
    <property type="match status" value="1"/>
</dbReference>
<evidence type="ECO:0000313" key="6">
    <source>
        <dbReference type="Proteomes" id="UP000649573"/>
    </source>
</evidence>
<dbReference type="Gene3D" id="3.40.50.300">
    <property type="entry name" value="P-loop containing nucleotide triphosphate hydrolases"/>
    <property type="match status" value="1"/>
</dbReference>
<keyword evidence="6" id="KW-1185">Reference proteome</keyword>
<evidence type="ECO:0000256" key="1">
    <source>
        <dbReference type="ARBA" id="ARBA00023015"/>
    </source>
</evidence>
<dbReference type="SMART" id="SM00382">
    <property type="entry name" value="AAA"/>
    <property type="match status" value="1"/>
</dbReference>
<dbReference type="Pfam" id="PF13604">
    <property type="entry name" value="AAA_30"/>
    <property type="match status" value="1"/>
</dbReference>
<evidence type="ECO:0000259" key="4">
    <source>
        <dbReference type="PROSITE" id="PS50043"/>
    </source>
</evidence>